<protein>
    <submittedName>
        <fullName evidence="10">Uncharacterized protein</fullName>
    </submittedName>
</protein>
<reference evidence="10 11" key="1">
    <citation type="submission" date="2019-11" db="EMBL/GenBank/DDBJ databases">
        <title>Comparative genomics of hydrocarbon-degrading Desulfosarcina strains.</title>
        <authorList>
            <person name="Watanabe M."/>
            <person name="Kojima H."/>
            <person name="Fukui M."/>
        </authorList>
    </citation>
    <scope>NUCLEOTIDE SEQUENCE [LARGE SCALE GENOMIC DNA]</scope>
    <source>
        <strain evidence="10 11">PP31</strain>
    </source>
</reference>
<dbReference type="SUPFAM" id="SSF52540">
    <property type="entry name" value="P-loop containing nucleoside triphosphate hydrolases"/>
    <property type="match status" value="1"/>
</dbReference>
<dbReference type="Gene3D" id="3.40.50.300">
    <property type="entry name" value="P-loop containing nucleotide triphosphate hydrolases"/>
    <property type="match status" value="1"/>
</dbReference>
<dbReference type="SUPFAM" id="SSF55785">
    <property type="entry name" value="PYP-like sensor domain (PAS domain)"/>
    <property type="match status" value="1"/>
</dbReference>
<keyword evidence="5" id="KW-0175">Coiled coil</keyword>
<dbReference type="PANTHER" id="PTHR32071:SF57">
    <property type="entry name" value="C4-DICARBOXYLATE TRANSPORT TRANSCRIPTIONAL REGULATORY PROTEIN DCTD"/>
    <property type="match status" value="1"/>
</dbReference>
<dbReference type="GO" id="GO:0005524">
    <property type="term" value="F:ATP binding"/>
    <property type="evidence" value="ECO:0007669"/>
    <property type="project" value="UniProtKB-KW"/>
</dbReference>
<feature type="domain" description="PAC" evidence="9">
    <location>
        <begin position="326"/>
        <end position="378"/>
    </location>
</feature>
<dbReference type="KEGG" id="dwd:DSCW_36330"/>
<dbReference type="InterPro" id="IPR002078">
    <property type="entry name" value="Sigma_54_int"/>
</dbReference>
<keyword evidence="6" id="KW-0812">Transmembrane</keyword>
<dbReference type="Proteomes" id="UP000427769">
    <property type="component" value="Chromosome"/>
</dbReference>
<dbReference type="SMART" id="SM00086">
    <property type="entry name" value="PAC"/>
    <property type="match status" value="1"/>
</dbReference>
<dbReference type="FunFam" id="3.40.50.300:FF:000006">
    <property type="entry name" value="DNA-binding transcriptional regulator NtrC"/>
    <property type="match status" value="1"/>
</dbReference>
<dbReference type="GO" id="GO:0006355">
    <property type="term" value="P:regulation of DNA-templated transcription"/>
    <property type="evidence" value="ECO:0007669"/>
    <property type="project" value="InterPro"/>
</dbReference>
<feature type="coiled-coil region" evidence="5">
    <location>
        <begin position="227"/>
        <end position="254"/>
    </location>
</feature>
<keyword evidence="11" id="KW-1185">Reference proteome</keyword>
<dbReference type="Pfam" id="PF17149">
    <property type="entry name" value="CHASE5"/>
    <property type="match status" value="1"/>
</dbReference>
<evidence type="ECO:0000256" key="4">
    <source>
        <dbReference type="ARBA" id="ARBA00023163"/>
    </source>
</evidence>
<dbReference type="InterPro" id="IPR000014">
    <property type="entry name" value="PAS"/>
</dbReference>
<feature type="transmembrane region" description="Helical" evidence="6">
    <location>
        <begin position="20"/>
        <end position="42"/>
    </location>
</feature>
<dbReference type="PROSITE" id="PS50112">
    <property type="entry name" value="PAS"/>
    <property type="match status" value="1"/>
</dbReference>
<keyword evidence="2" id="KW-0067">ATP-binding</keyword>
<evidence type="ECO:0000256" key="1">
    <source>
        <dbReference type="ARBA" id="ARBA00022741"/>
    </source>
</evidence>
<dbReference type="InterPro" id="IPR058031">
    <property type="entry name" value="AAA_lid_NorR"/>
</dbReference>
<dbReference type="OrthoDB" id="5413348at2"/>
<evidence type="ECO:0000259" key="7">
    <source>
        <dbReference type="PROSITE" id="PS50045"/>
    </source>
</evidence>
<dbReference type="NCBIfam" id="TIGR00229">
    <property type="entry name" value="sensory_box"/>
    <property type="match status" value="1"/>
</dbReference>
<dbReference type="InterPro" id="IPR002197">
    <property type="entry name" value="HTH_Fis"/>
</dbReference>
<keyword evidence="6" id="KW-0472">Membrane</keyword>
<dbReference type="InterPro" id="IPR025944">
    <property type="entry name" value="Sigma_54_int_dom_CS"/>
</dbReference>
<dbReference type="CDD" id="cd00130">
    <property type="entry name" value="PAS"/>
    <property type="match status" value="1"/>
</dbReference>
<evidence type="ECO:0000259" key="8">
    <source>
        <dbReference type="PROSITE" id="PS50112"/>
    </source>
</evidence>
<dbReference type="RefSeq" id="WP_155305068.1">
    <property type="nucleotide sequence ID" value="NZ_AP021875.1"/>
</dbReference>
<dbReference type="SUPFAM" id="SSF46689">
    <property type="entry name" value="Homeodomain-like"/>
    <property type="match status" value="1"/>
</dbReference>
<dbReference type="InterPro" id="IPR009057">
    <property type="entry name" value="Homeodomain-like_sf"/>
</dbReference>
<dbReference type="InterPro" id="IPR035965">
    <property type="entry name" value="PAS-like_dom_sf"/>
</dbReference>
<dbReference type="InterPro" id="IPR000700">
    <property type="entry name" value="PAS-assoc_C"/>
</dbReference>
<dbReference type="InterPro" id="IPR025662">
    <property type="entry name" value="Sigma_54_int_dom_ATP-bd_1"/>
</dbReference>
<dbReference type="EMBL" id="AP021875">
    <property type="protein sequence ID" value="BBO76216.1"/>
    <property type="molecule type" value="Genomic_DNA"/>
</dbReference>
<dbReference type="Gene3D" id="3.30.450.20">
    <property type="entry name" value="PAS domain"/>
    <property type="match status" value="1"/>
</dbReference>
<evidence type="ECO:0000256" key="5">
    <source>
        <dbReference type="SAM" id="Coils"/>
    </source>
</evidence>
<dbReference type="PANTHER" id="PTHR32071">
    <property type="entry name" value="TRANSCRIPTIONAL REGULATORY PROTEIN"/>
    <property type="match status" value="1"/>
</dbReference>
<evidence type="ECO:0000313" key="10">
    <source>
        <dbReference type="EMBL" id="BBO76216.1"/>
    </source>
</evidence>
<name>A0A5K7Z394_9BACT</name>
<dbReference type="Pfam" id="PF02954">
    <property type="entry name" value="HTH_8"/>
    <property type="match status" value="1"/>
</dbReference>
<keyword evidence="6" id="KW-1133">Transmembrane helix</keyword>
<sequence length="715" mass="81670">MKIFTELLPRLNRYPLSYRTLWYVLLCSSFLALLATAVQLYVEYRRDMAYLYANIKLIEKSYLAPIAATVYKIDTETLKLQLNGALKLTDIVQLNVKEQRGNDIIETSVGNLTARNLIHHDFALTYSDPSVPLRTIGTLTVSASLDRIYQRLLSRVFTVLATNTIKTFLASAGILSIIYLLITRHLTQISDFTRRLQPGKQDTQLILNRKPSPPSREDELDRVVLSINTLQDRLNKDIAKRESYEKQLRMAEEKYRTVADFTYDCEYWANVDGSLEYISPSCERISGYAPQVFIKNPSLLKDIILPEDRDIWERHFHDSQHDPKPREIQFRIKRRDGQIRWIEHNCQPVTDSKGTPKGVRAGNRDITNRKIAEIELRTAYADIEKLKDQLEAEKAYLQSEIKLDHNFENIVGNSAGLKYVLYKVEQVAAGDTTVLVLGESGTGKELIARAIHSKSPRGDRSLVKVNCATLPSHLIESELFGHERGSFTGAHDRQLGRFEVADGTSIFLDEIGDLPLELQTKLLRVVQEGEFERLGSTRTTKVNVRVIAATNRDLEADVRKGRFREDLFYRLNVFPITVPPLRQRVDDIPLLARFFVEKASKRLGKSISQIPERTVQKLQDYYWPGNIRELINVIERAVINSTGTKLHLADDLGALDRNQEPASLKSLHEIEKDHILRVLQSTSWRIEGAKGAALILDMNPSTLRSRMRKLAIQKP</sequence>
<feature type="coiled-coil region" evidence="5">
    <location>
        <begin position="369"/>
        <end position="400"/>
    </location>
</feature>
<dbReference type="Pfam" id="PF08447">
    <property type="entry name" value="PAS_3"/>
    <property type="match status" value="1"/>
</dbReference>
<dbReference type="SMART" id="SM00382">
    <property type="entry name" value="AAA"/>
    <property type="match status" value="1"/>
</dbReference>
<evidence type="ECO:0000256" key="2">
    <source>
        <dbReference type="ARBA" id="ARBA00022840"/>
    </source>
</evidence>
<dbReference type="InterPro" id="IPR013655">
    <property type="entry name" value="PAS_fold_3"/>
</dbReference>
<dbReference type="Gene3D" id="1.10.10.60">
    <property type="entry name" value="Homeodomain-like"/>
    <property type="match status" value="1"/>
</dbReference>
<dbReference type="PROSITE" id="PS00688">
    <property type="entry name" value="SIGMA54_INTERACT_3"/>
    <property type="match status" value="1"/>
</dbReference>
<keyword evidence="3" id="KW-0805">Transcription regulation</keyword>
<keyword evidence="1" id="KW-0547">Nucleotide-binding</keyword>
<feature type="domain" description="PAS" evidence="8">
    <location>
        <begin position="251"/>
        <end position="310"/>
    </location>
</feature>
<dbReference type="CDD" id="cd00009">
    <property type="entry name" value="AAA"/>
    <property type="match status" value="1"/>
</dbReference>
<dbReference type="Pfam" id="PF00158">
    <property type="entry name" value="Sigma54_activat"/>
    <property type="match status" value="1"/>
</dbReference>
<dbReference type="InterPro" id="IPR033414">
    <property type="entry name" value="Sensor_dom"/>
</dbReference>
<accession>A0A5K7Z394</accession>
<feature type="transmembrane region" description="Helical" evidence="6">
    <location>
        <begin position="156"/>
        <end position="182"/>
    </location>
</feature>
<organism evidence="10 11">
    <name type="scientific">Desulfosarcina widdelii</name>
    <dbReference type="NCBI Taxonomy" id="947919"/>
    <lineage>
        <taxon>Bacteria</taxon>
        <taxon>Pseudomonadati</taxon>
        <taxon>Thermodesulfobacteriota</taxon>
        <taxon>Desulfobacteria</taxon>
        <taxon>Desulfobacterales</taxon>
        <taxon>Desulfosarcinaceae</taxon>
        <taxon>Desulfosarcina</taxon>
    </lineage>
</organism>
<dbReference type="GO" id="GO:0043565">
    <property type="term" value="F:sequence-specific DNA binding"/>
    <property type="evidence" value="ECO:0007669"/>
    <property type="project" value="InterPro"/>
</dbReference>
<dbReference type="AlphaFoldDB" id="A0A5K7Z394"/>
<evidence type="ECO:0000259" key="9">
    <source>
        <dbReference type="PROSITE" id="PS50113"/>
    </source>
</evidence>
<evidence type="ECO:0000256" key="3">
    <source>
        <dbReference type="ARBA" id="ARBA00023015"/>
    </source>
</evidence>
<proteinExistence type="predicted"/>
<gene>
    <name evidence="10" type="ORF">DSCW_36330</name>
</gene>
<dbReference type="PROSITE" id="PS50045">
    <property type="entry name" value="SIGMA54_INTERACT_4"/>
    <property type="match status" value="1"/>
</dbReference>
<evidence type="ECO:0000313" key="11">
    <source>
        <dbReference type="Proteomes" id="UP000427769"/>
    </source>
</evidence>
<dbReference type="InterPro" id="IPR001610">
    <property type="entry name" value="PAC"/>
</dbReference>
<evidence type="ECO:0000256" key="6">
    <source>
        <dbReference type="SAM" id="Phobius"/>
    </source>
</evidence>
<keyword evidence="4" id="KW-0804">Transcription</keyword>
<dbReference type="PROSITE" id="PS00675">
    <property type="entry name" value="SIGMA54_INTERACT_1"/>
    <property type="match status" value="1"/>
</dbReference>
<dbReference type="InterPro" id="IPR027417">
    <property type="entry name" value="P-loop_NTPase"/>
</dbReference>
<feature type="domain" description="Sigma-54 factor interaction" evidence="7">
    <location>
        <begin position="410"/>
        <end position="639"/>
    </location>
</feature>
<dbReference type="Pfam" id="PF25601">
    <property type="entry name" value="AAA_lid_14"/>
    <property type="match status" value="1"/>
</dbReference>
<dbReference type="InterPro" id="IPR003593">
    <property type="entry name" value="AAA+_ATPase"/>
</dbReference>
<dbReference type="Gene3D" id="1.10.8.60">
    <property type="match status" value="1"/>
</dbReference>
<dbReference type="PROSITE" id="PS50113">
    <property type="entry name" value="PAC"/>
    <property type="match status" value="1"/>
</dbReference>